<dbReference type="EMBL" id="MHIE01000019">
    <property type="protein sequence ID" value="OGY45450.1"/>
    <property type="molecule type" value="Genomic_DNA"/>
</dbReference>
<feature type="transmembrane region" description="Helical" evidence="8">
    <location>
        <begin position="133"/>
        <end position="157"/>
    </location>
</feature>
<feature type="domain" description="Type II secretion system protein GspF" evidence="9">
    <location>
        <begin position="231"/>
        <end position="354"/>
    </location>
</feature>
<dbReference type="Proteomes" id="UP000178240">
    <property type="component" value="Unassembled WGS sequence"/>
</dbReference>
<sequence>MATGKIPGVIKNFLNRFQSIKLSQKIFFVQQLGVMIRTGISMSVALKTLAEQTTAKNFKNILLDLQQQVEKGNLLSQGLEKYQRIFGDLFINMIKAGEASGKLEDVLRQLFVQMKKDHEIIAKVRGAMIYPSIVIVMMIVIGILMMIYVIPSISGVFKEIDAPLPLATRVMIGVSDFVVAQGLYLLIAGIILAIGLSAAIKSPKGKKMFHQTVLALPIAGRIVKKVNLARFCRTISSLLKTDIPIVQSFEITAKILGNVIYKESLMQAKEQIKKGVSIEQSLRPNSKLFPPVVLQMISVGEETGTLDDILEESAIFYEDDVNQTMSDLPTIIEPLLMVILGIGVGAMAVAVIMPMYSLSQQI</sequence>
<comment type="similarity">
    <text evidence="2">Belongs to the GSP F family.</text>
</comment>
<dbReference type="PANTHER" id="PTHR30012">
    <property type="entry name" value="GENERAL SECRETION PATHWAY PROTEIN"/>
    <property type="match status" value="1"/>
</dbReference>
<dbReference type="PANTHER" id="PTHR30012:SF0">
    <property type="entry name" value="TYPE II SECRETION SYSTEM PROTEIN F-RELATED"/>
    <property type="match status" value="1"/>
</dbReference>
<evidence type="ECO:0000256" key="8">
    <source>
        <dbReference type="SAM" id="Phobius"/>
    </source>
</evidence>
<comment type="caution">
    <text evidence="10">The sequence shown here is derived from an EMBL/GenBank/DDBJ whole genome shotgun (WGS) entry which is preliminary data.</text>
</comment>
<evidence type="ECO:0000313" key="11">
    <source>
        <dbReference type="Proteomes" id="UP000178240"/>
    </source>
</evidence>
<dbReference type="PRINTS" id="PR00812">
    <property type="entry name" value="BCTERIALGSPF"/>
</dbReference>
<comment type="subcellular location">
    <subcellularLocation>
        <location evidence="1">Cell inner membrane</location>
        <topology evidence="1">Multi-pass membrane protein</topology>
    </subcellularLocation>
</comment>
<protein>
    <recommendedName>
        <fullName evidence="9">Type II secretion system protein GspF domain-containing protein</fullName>
    </recommendedName>
</protein>
<evidence type="ECO:0000256" key="6">
    <source>
        <dbReference type="ARBA" id="ARBA00022989"/>
    </source>
</evidence>
<evidence type="ECO:0000256" key="5">
    <source>
        <dbReference type="ARBA" id="ARBA00022692"/>
    </source>
</evidence>
<keyword evidence="6 8" id="KW-1133">Transmembrane helix</keyword>
<name>A0A1G1Y0X1_9BACT</name>
<keyword evidence="4" id="KW-0997">Cell inner membrane</keyword>
<dbReference type="FunFam" id="1.20.81.30:FF:000001">
    <property type="entry name" value="Type II secretion system protein F"/>
    <property type="match status" value="1"/>
</dbReference>
<keyword evidence="3" id="KW-1003">Cell membrane</keyword>
<dbReference type="InterPro" id="IPR003004">
    <property type="entry name" value="GspF/PilC"/>
</dbReference>
<organism evidence="10 11">
    <name type="scientific">Candidatus Buchananbacteria bacterium RIFCSPHIGHO2_01_FULL_44_11</name>
    <dbReference type="NCBI Taxonomy" id="1797535"/>
    <lineage>
        <taxon>Bacteria</taxon>
        <taxon>Candidatus Buchananiibacteriota</taxon>
    </lineage>
</organism>
<evidence type="ECO:0000259" key="9">
    <source>
        <dbReference type="Pfam" id="PF00482"/>
    </source>
</evidence>
<gene>
    <name evidence="10" type="ORF">A2744_02065</name>
</gene>
<keyword evidence="5 8" id="KW-0812">Transmembrane</keyword>
<accession>A0A1G1Y0X1</accession>
<reference evidence="10 11" key="1">
    <citation type="journal article" date="2016" name="Nat. Commun.">
        <title>Thousands of microbial genomes shed light on interconnected biogeochemical processes in an aquifer system.</title>
        <authorList>
            <person name="Anantharaman K."/>
            <person name="Brown C.T."/>
            <person name="Hug L.A."/>
            <person name="Sharon I."/>
            <person name="Castelle C.J."/>
            <person name="Probst A.J."/>
            <person name="Thomas B.C."/>
            <person name="Singh A."/>
            <person name="Wilkins M.J."/>
            <person name="Karaoz U."/>
            <person name="Brodie E.L."/>
            <person name="Williams K.H."/>
            <person name="Hubbard S.S."/>
            <person name="Banfield J.F."/>
        </authorList>
    </citation>
    <scope>NUCLEOTIDE SEQUENCE [LARGE SCALE GENOMIC DNA]</scope>
</reference>
<feature type="transmembrane region" description="Helical" evidence="8">
    <location>
        <begin position="177"/>
        <end position="200"/>
    </location>
</feature>
<evidence type="ECO:0000256" key="1">
    <source>
        <dbReference type="ARBA" id="ARBA00004429"/>
    </source>
</evidence>
<evidence type="ECO:0000256" key="7">
    <source>
        <dbReference type="ARBA" id="ARBA00023136"/>
    </source>
</evidence>
<evidence type="ECO:0000313" key="10">
    <source>
        <dbReference type="EMBL" id="OGY45450.1"/>
    </source>
</evidence>
<dbReference type="GO" id="GO:0005886">
    <property type="term" value="C:plasma membrane"/>
    <property type="evidence" value="ECO:0007669"/>
    <property type="project" value="UniProtKB-SubCell"/>
</dbReference>
<evidence type="ECO:0000256" key="3">
    <source>
        <dbReference type="ARBA" id="ARBA00022475"/>
    </source>
</evidence>
<evidence type="ECO:0000256" key="2">
    <source>
        <dbReference type="ARBA" id="ARBA00005745"/>
    </source>
</evidence>
<evidence type="ECO:0000256" key="4">
    <source>
        <dbReference type="ARBA" id="ARBA00022519"/>
    </source>
</evidence>
<proteinExistence type="inferred from homology"/>
<dbReference type="AlphaFoldDB" id="A0A1G1Y0X1"/>
<feature type="domain" description="Type II secretion system protein GspF" evidence="9">
    <location>
        <begin position="28"/>
        <end position="151"/>
    </location>
</feature>
<feature type="transmembrane region" description="Helical" evidence="8">
    <location>
        <begin position="335"/>
        <end position="356"/>
    </location>
</feature>
<dbReference type="InterPro" id="IPR042094">
    <property type="entry name" value="T2SS_GspF_sf"/>
</dbReference>
<dbReference type="Pfam" id="PF00482">
    <property type="entry name" value="T2SSF"/>
    <property type="match status" value="2"/>
</dbReference>
<dbReference type="InterPro" id="IPR018076">
    <property type="entry name" value="T2SS_GspF_dom"/>
</dbReference>
<dbReference type="Gene3D" id="1.20.81.30">
    <property type="entry name" value="Type II secretion system (T2SS), domain F"/>
    <property type="match status" value="2"/>
</dbReference>
<dbReference type="STRING" id="1797535.A2744_02065"/>
<keyword evidence="7 8" id="KW-0472">Membrane</keyword>